<evidence type="ECO:0000256" key="10">
    <source>
        <dbReference type="ARBA" id="ARBA00029668"/>
    </source>
</evidence>
<comment type="similarity">
    <text evidence="3 14">Belongs to the myo-inositol oxygenase family.</text>
</comment>
<keyword evidence="16" id="KW-1185">Reference proteome</keyword>
<dbReference type="SUPFAM" id="SSF109604">
    <property type="entry name" value="HD-domain/PDEase-like"/>
    <property type="match status" value="1"/>
</dbReference>
<evidence type="ECO:0000256" key="6">
    <source>
        <dbReference type="ARBA" id="ARBA00022490"/>
    </source>
</evidence>
<dbReference type="PANTHER" id="PTHR12588">
    <property type="entry name" value="MYOINOSITOL OXYGENASE"/>
    <property type="match status" value="1"/>
</dbReference>
<feature type="binding site" evidence="12">
    <location>
        <position position="35"/>
    </location>
    <ligand>
        <name>substrate</name>
    </ligand>
</feature>
<dbReference type="PANTHER" id="PTHR12588:SF0">
    <property type="entry name" value="INOSITOL OXYGENASE"/>
    <property type="match status" value="1"/>
</dbReference>
<dbReference type="GO" id="GO:0005506">
    <property type="term" value="F:iron ion binding"/>
    <property type="evidence" value="ECO:0007669"/>
    <property type="project" value="InterPro"/>
</dbReference>
<organism evidence="15 16">
    <name type="scientific">Paralvinella palmiformis</name>
    <dbReference type="NCBI Taxonomy" id="53620"/>
    <lineage>
        <taxon>Eukaryota</taxon>
        <taxon>Metazoa</taxon>
        <taxon>Spiralia</taxon>
        <taxon>Lophotrochozoa</taxon>
        <taxon>Annelida</taxon>
        <taxon>Polychaeta</taxon>
        <taxon>Sedentaria</taxon>
        <taxon>Canalipalpata</taxon>
        <taxon>Terebellida</taxon>
        <taxon>Terebelliformia</taxon>
        <taxon>Alvinellidae</taxon>
        <taxon>Paralvinella</taxon>
    </lineage>
</organism>
<feature type="binding site" evidence="13">
    <location>
        <position position="228"/>
    </location>
    <ligand>
        <name>Fe cation</name>
        <dbReference type="ChEBI" id="CHEBI:24875"/>
        <label>1</label>
    </ligand>
</feature>
<feature type="binding site" evidence="13">
    <location>
        <position position="105"/>
    </location>
    <ligand>
        <name>Fe cation</name>
        <dbReference type="ChEBI" id="CHEBI:24875"/>
        <label>1</label>
    </ligand>
</feature>
<comment type="pathway">
    <text evidence="2 14">Polyol metabolism; myo-inositol degradation into D-glucuronate; D-glucuronate from myo-inositol: step 1/1.</text>
</comment>
<feature type="binding site" evidence="12">
    <location>
        <begin position="92"/>
        <end position="94"/>
    </location>
    <ligand>
        <name>substrate</name>
    </ligand>
</feature>
<dbReference type="EMBL" id="JAODUP010000247">
    <property type="protein sequence ID" value="KAK2155154.1"/>
    <property type="molecule type" value="Genomic_DNA"/>
</dbReference>
<evidence type="ECO:0000256" key="11">
    <source>
        <dbReference type="ARBA" id="ARBA00048271"/>
    </source>
</evidence>
<evidence type="ECO:0000256" key="7">
    <source>
        <dbReference type="ARBA" id="ARBA00022723"/>
    </source>
</evidence>
<comment type="cofactor">
    <cofactor evidence="13 14">
        <name>Fe cation</name>
        <dbReference type="ChEBI" id="CHEBI:24875"/>
    </cofactor>
    <text evidence="13 14">Binds 2 iron ions per subunit.</text>
</comment>
<evidence type="ECO:0000256" key="9">
    <source>
        <dbReference type="ARBA" id="ARBA00023004"/>
    </source>
</evidence>
<dbReference type="GO" id="GO:0019310">
    <property type="term" value="P:inositol catabolic process"/>
    <property type="evidence" value="ECO:0007669"/>
    <property type="project" value="UniProtKB-UniRule"/>
</dbReference>
<evidence type="ECO:0000256" key="4">
    <source>
        <dbReference type="ARBA" id="ARBA00011919"/>
    </source>
</evidence>
<keyword evidence="6 14" id="KW-0963">Cytoplasm</keyword>
<evidence type="ECO:0000256" key="5">
    <source>
        <dbReference type="ARBA" id="ARBA00019269"/>
    </source>
</evidence>
<dbReference type="InterPro" id="IPR007828">
    <property type="entry name" value="Inositol_oxygenase"/>
</dbReference>
<gene>
    <name evidence="15" type="ORF">LSH36_247g02047</name>
</gene>
<keyword evidence="9 13" id="KW-0408">Iron</keyword>
<keyword evidence="7 13" id="KW-0479">Metal-binding</keyword>
<dbReference type="Proteomes" id="UP001208570">
    <property type="component" value="Unassembled WGS sequence"/>
</dbReference>
<evidence type="ECO:0000256" key="1">
    <source>
        <dbReference type="ARBA" id="ARBA00004496"/>
    </source>
</evidence>
<reference evidence="15" key="1">
    <citation type="journal article" date="2023" name="Mol. Biol. Evol.">
        <title>Third-Generation Sequencing Reveals the Adaptive Role of the Epigenome in Three Deep-Sea Polychaetes.</title>
        <authorList>
            <person name="Perez M."/>
            <person name="Aroh O."/>
            <person name="Sun Y."/>
            <person name="Lan Y."/>
            <person name="Juniper S.K."/>
            <person name="Young C.R."/>
            <person name="Angers B."/>
            <person name="Qian P.Y."/>
        </authorList>
    </citation>
    <scope>NUCLEOTIDE SEQUENCE</scope>
    <source>
        <strain evidence="15">P08H-3</strain>
    </source>
</reference>
<feature type="binding site" evidence="13">
    <location>
        <position position="131"/>
    </location>
    <ligand>
        <name>Fe cation</name>
        <dbReference type="ChEBI" id="CHEBI:24875"/>
        <label>1</label>
    </ligand>
</feature>
<dbReference type="GO" id="GO:0005737">
    <property type="term" value="C:cytoplasm"/>
    <property type="evidence" value="ECO:0007669"/>
    <property type="project" value="UniProtKB-SubCell"/>
</dbReference>
<proteinExistence type="inferred from homology"/>
<comment type="subcellular location">
    <subcellularLocation>
        <location evidence="1 14">Cytoplasm</location>
    </subcellularLocation>
</comment>
<name>A0AAD9N5L0_9ANNE</name>
<feature type="binding site" evidence="13">
    <location>
        <position position="130"/>
    </location>
    <ligand>
        <name>Fe cation</name>
        <dbReference type="ChEBI" id="CHEBI:24875"/>
        <label>1</label>
    </ligand>
</feature>
<dbReference type="Pfam" id="PF05153">
    <property type="entry name" value="MIOX"/>
    <property type="match status" value="1"/>
</dbReference>
<evidence type="ECO:0000256" key="14">
    <source>
        <dbReference type="RuleBase" id="RU367039"/>
    </source>
</evidence>
<feature type="binding site" evidence="13">
    <location>
        <position position="201"/>
    </location>
    <ligand>
        <name>Fe cation</name>
        <dbReference type="ChEBI" id="CHEBI:24875"/>
        <label>1</label>
    </ligand>
</feature>
<evidence type="ECO:0000256" key="13">
    <source>
        <dbReference type="PIRSR" id="PIRSR607828-2"/>
    </source>
</evidence>
<feature type="binding site" evidence="12">
    <location>
        <begin position="228"/>
        <end position="229"/>
    </location>
    <ligand>
        <name>substrate</name>
    </ligand>
</feature>
<sequence length="293" mass="34696">MSERGVDQVISQQQVVHIIDPSDKFRPEKKEELFRDYTAKGTYFNRVKNTYNQMHTKQSYDFAKGKMDYWMKFDHGEMTMLDALYCLNNLVDESDPDTDIANSVHAFQTAERIRQIHPDKEWFHLVGLIHDVGKVMACFGESQWCVVGDTFPVGCAFADECVFGHRSFEHNPDFNNPLYSSMLGIYEEKCGLENVIMSWGHDEYLYRVLRSHKECSLPEEAYYIIRFHSFYPWHTGEAYNYLCNNKDREMLEWIKEFNKFDLYSKADPLPDMDELSSYYQMLIDKYIPGKLKW</sequence>
<dbReference type="AlphaFoldDB" id="A0AAD9N5L0"/>
<accession>A0AAD9N5L0</accession>
<feature type="binding site" evidence="13">
    <location>
        <position position="261"/>
    </location>
    <ligand>
        <name>Fe cation</name>
        <dbReference type="ChEBI" id="CHEBI:24875"/>
        <label>1</label>
    </ligand>
</feature>
<dbReference type="GO" id="GO:0050113">
    <property type="term" value="F:inositol oxygenase activity"/>
    <property type="evidence" value="ECO:0007669"/>
    <property type="project" value="UniProtKB-UniRule"/>
</dbReference>
<feature type="binding site" evidence="12">
    <location>
        <begin position="148"/>
        <end position="149"/>
    </location>
    <ligand>
        <name>substrate</name>
    </ligand>
</feature>
<feature type="binding site" evidence="12">
    <location>
        <position position="134"/>
    </location>
    <ligand>
        <name>substrate</name>
    </ligand>
</feature>
<comment type="caution">
    <text evidence="15">The sequence shown here is derived from an EMBL/GenBank/DDBJ whole genome shotgun (WGS) entry which is preliminary data.</text>
</comment>
<dbReference type="EC" id="1.13.99.1" evidence="4 14"/>
<evidence type="ECO:0000313" key="16">
    <source>
        <dbReference type="Proteomes" id="UP001208570"/>
    </source>
</evidence>
<evidence type="ECO:0000313" key="15">
    <source>
        <dbReference type="EMBL" id="KAK2155154.1"/>
    </source>
</evidence>
<keyword evidence="8 14" id="KW-0560">Oxidoreductase</keyword>
<comment type="catalytic activity">
    <reaction evidence="11 14">
        <text>myo-inositol + O2 = D-glucuronate + H2O + H(+)</text>
        <dbReference type="Rhea" id="RHEA:23696"/>
        <dbReference type="ChEBI" id="CHEBI:15377"/>
        <dbReference type="ChEBI" id="CHEBI:15378"/>
        <dbReference type="ChEBI" id="CHEBI:15379"/>
        <dbReference type="ChEBI" id="CHEBI:17268"/>
        <dbReference type="ChEBI" id="CHEBI:58720"/>
        <dbReference type="EC" id="1.13.99.1"/>
    </reaction>
</comment>
<evidence type="ECO:0000256" key="3">
    <source>
        <dbReference type="ARBA" id="ARBA00005286"/>
    </source>
</evidence>
<evidence type="ECO:0000256" key="2">
    <source>
        <dbReference type="ARBA" id="ARBA00005167"/>
    </source>
</evidence>
<evidence type="ECO:0000256" key="12">
    <source>
        <dbReference type="PIRSR" id="PIRSR607828-1"/>
    </source>
</evidence>
<protein>
    <recommendedName>
        <fullName evidence="5 14">Inositol oxygenase</fullName>
        <ecNumber evidence="4 14">1.13.99.1</ecNumber>
    </recommendedName>
    <alternativeName>
        <fullName evidence="10 14">Myo-inositol oxygenase</fullName>
    </alternativeName>
</protein>
<evidence type="ECO:0000256" key="8">
    <source>
        <dbReference type="ARBA" id="ARBA00023002"/>
    </source>
</evidence>